<evidence type="ECO:0000256" key="1">
    <source>
        <dbReference type="ARBA" id="ARBA00004651"/>
    </source>
</evidence>
<comment type="subcellular location">
    <subcellularLocation>
        <location evidence="1">Cell membrane</location>
        <topology evidence="1">Multi-pass membrane protein</topology>
    </subcellularLocation>
</comment>
<evidence type="ECO:0000313" key="8">
    <source>
        <dbReference type="Proteomes" id="UP000673975"/>
    </source>
</evidence>
<dbReference type="PANTHER" id="PTHR39087">
    <property type="entry name" value="UPF0104 MEMBRANE PROTEIN MJ1595"/>
    <property type="match status" value="1"/>
</dbReference>
<keyword evidence="2" id="KW-1003">Cell membrane</keyword>
<name>A0A8J7UVV0_9BACT</name>
<evidence type="ECO:0000313" key="7">
    <source>
        <dbReference type="EMBL" id="MBP3191544.1"/>
    </source>
</evidence>
<feature type="transmembrane region" description="Helical" evidence="6">
    <location>
        <begin position="77"/>
        <end position="94"/>
    </location>
</feature>
<evidence type="ECO:0000256" key="5">
    <source>
        <dbReference type="ARBA" id="ARBA00023136"/>
    </source>
</evidence>
<dbReference type="AlphaFoldDB" id="A0A8J7UVV0"/>
<accession>A0A8J7UVV0</accession>
<sequence>MWKSSLRFVVSILIALLFLWLALRDVSLSELRLTMNKLTYYWLVPYIVISLLSHYLRAERWKQLIEQQDARTSRMNLFSGVMLGYLVNYAVPRLGEISRCVYVGNREQLSRSNLLGTVVIERALDLLITVLLTVFVIIYLFSDYRDIVPIIGDSTINVLDVIFSPEGLAVLLIILIFGVLAVYLGYRLLSYVSNWIPSLAGFFRFAADKSKKFAQGMMSIRKVRNWPVFILLTGGIWFCYVLMTYIPFTAFDLHTTYGLGMQDALVITVVSALGIILPSPGGIGTYHWLVSRTMLILFAVPETIGVAYAIVTHLVMMIIILAVTPMLLAVNKVNWKEKFVRVQK</sequence>
<feature type="transmembrane region" description="Helical" evidence="6">
    <location>
        <begin position="40"/>
        <end position="56"/>
    </location>
</feature>
<organism evidence="7 8">
    <name type="scientific">Natronogracilivirga saccharolytica</name>
    <dbReference type="NCBI Taxonomy" id="2812953"/>
    <lineage>
        <taxon>Bacteria</taxon>
        <taxon>Pseudomonadati</taxon>
        <taxon>Balneolota</taxon>
        <taxon>Balneolia</taxon>
        <taxon>Balneolales</taxon>
        <taxon>Cyclonatronaceae</taxon>
        <taxon>Natronogracilivirga</taxon>
    </lineage>
</organism>
<proteinExistence type="predicted"/>
<evidence type="ECO:0000256" key="2">
    <source>
        <dbReference type="ARBA" id="ARBA00022475"/>
    </source>
</evidence>
<comment type="caution">
    <text evidence="7">The sequence shown here is derived from an EMBL/GenBank/DDBJ whole genome shotgun (WGS) entry which is preliminary data.</text>
</comment>
<dbReference type="Proteomes" id="UP000673975">
    <property type="component" value="Unassembled WGS sequence"/>
</dbReference>
<feature type="transmembrane region" description="Helical" evidence="6">
    <location>
        <begin position="257"/>
        <end position="277"/>
    </location>
</feature>
<feature type="transmembrane region" description="Helical" evidence="6">
    <location>
        <begin position="161"/>
        <end position="182"/>
    </location>
</feature>
<dbReference type="GO" id="GO:0005886">
    <property type="term" value="C:plasma membrane"/>
    <property type="evidence" value="ECO:0007669"/>
    <property type="project" value="UniProtKB-SubCell"/>
</dbReference>
<dbReference type="PANTHER" id="PTHR39087:SF2">
    <property type="entry name" value="UPF0104 MEMBRANE PROTEIN MJ1595"/>
    <property type="match status" value="1"/>
</dbReference>
<gene>
    <name evidence="7" type="ORF">NATSA_02590</name>
</gene>
<feature type="transmembrane region" description="Helical" evidence="6">
    <location>
        <begin position="228"/>
        <end position="251"/>
    </location>
</feature>
<feature type="transmembrane region" description="Helical" evidence="6">
    <location>
        <begin position="114"/>
        <end position="141"/>
    </location>
</feature>
<dbReference type="InterPro" id="IPR022791">
    <property type="entry name" value="L-PG_synthase/AglD"/>
</dbReference>
<protein>
    <submittedName>
        <fullName evidence="7">Flippase-like domain-containing protein</fullName>
    </submittedName>
</protein>
<evidence type="ECO:0000256" key="6">
    <source>
        <dbReference type="SAM" id="Phobius"/>
    </source>
</evidence>
<dbReference type="RefSeq" id="WP_210510159.1">
    <property type="nucleotide sequence ID" value="NZ_JAFIDN010000002.1"/>
</dbReference>
<evidence type="ECO:0000256" key="3">
    <source>
        <dbReference type="ARBA" id="ARBA00022692"/>
    </source>
</evidence>
<reference evidence="7" key="1">
    <citation type="submission" date="2021-02" db="EMBL/GenBank/DDBJ databases">
        <title>Natronogracilivirga saccharolytica gen. nov. sp. nov. a new anaerobic, haloalkiliphilic carbohydrate-fermenting bacterium from soda lake and proposing of Cyclonatronumiaceae fam. nov. in the phylum Balneolaeota.</title>
        <authorList>
            <person name="Zhilina T.N."/>
            <person name="Sorokin D.Y."/>
            <person name="Zavarzina D.G."/>
            <person name="Toshchakov S.V."/>
            <person name="Kublanov I.V."/>
        </authorList>
    </citation>
    <scope>NUCLEOTIDE SEQUENCE</scope>
    <source>
        <strain evidence="7">Z-1702</strain>
    </source>
</reference>
<feature type="transmembrane region" description="Helical" evidence="6">
    <location>
        <begin position="188"/>
        <end position="207"/>
    </location>
</feature>
<keyword evidence="5 6" id="KW-0472">Membrane</keyword>
<dbReference type="Pfam" id="PF03706">
    <property type="entry name" value="LPG_synthase_TM"/>
    <property type="match status" value="1"/>
</dbReference>
<keyword evidence="4 6" id="KW-1133">Transmembrane helix</keyword>
<keyword evidence="8" id="KW-1185">Reference proteome</keyword>
<dbReference type="EMBL" id="JAFIDN010000002">
    <property type="protein sequence ID" value="MBP3191544.1"/>
    <property type="molecule type" value="Genomic_DNA"/>
</dbReference>
<feature type="transmembrane region" description="Helical" evidence="6">
    <location>
        <begin position="316"/>
        <end position="335"/>
    </location>
</feature>
<keyword evidence="3 6" id="KW-0812">Transmembrane</keyword>
<evidence type="ECO:0000256" key="4">
    <source>
        <dbReference type="ARBA" id="ARBA00022989"/>
    </source>
</evidence>